<accession>A0A1G2EIQ7</accession>
<protein>
    <recommendedName>
        <fullName evidence="6">Ribosomal RNA small subunit methyltransferase I</fullName>
        <ecNumber evidence="6">2.1.1.198</ecNumber>
    </recommendedName>
    <alternativeName>
        <fullName evidence="6">16S rRNA 2'-O-ribose C1402 methyltransferase</fullName>
    </alternativeName>
    <alternativeName>
        <fullName evidence="6">rRNA (cytidine-2'-O-)-methyltransferase RsmI</fullName>
    </alternativeName>
</protein>
<reference evidence="8 9" key="1">
    <citation type="journal article" date="2016" name="Nat. Commun.">
        <title>Thousands of microbial genomes shed light on interconnected biogeochemical processes in an aquifer system.</title>
        <authorList>
            <person name="Anantharaman K."/>
            <person name="Brown C.T."/>
            <person name="Hug L.A."/>
            <person name="Sharon I."/>
            <person name="Castelle C.J."/>
            <person name="Probst A.J."/>
            <person name="Thomas B.C."/>
            <person name="Singh A."/>
            <person name="Wilkins M.J."/>
            <person name="Karaoz U."/>
            <person name="Brodie E.L."/>
            <person name="Williams K.H."/>
            <person name="Hubbard S.S."/>
            <person name="Banfield J.F."/>
        </authorList>
    </citation>
    <scope>NUCLEOTIDE SEQUENCE [LARGE SCALE GENOMIC DNA]</scope>
</reference>
<evidence type="ECO:0000256" key="3">
    <source>
        <dbReference type="ARBA" id="ARBA00022603"/>
    </source>
</evidence>
<dbReference type="InterPro" id="IPR035996">
    <property type="entry name" value="4pyrrol_Methylase_sf"/>
</dbReference>
<evidence type="ECO:0000256" key="5">
    <source>
        <dbReference type="ARBA" id="ARBA00022691"/>
    </source>
</evidence>
<dbReference type="CDD" id="cd11648">
    <property type="entry name" value="RsmI"/>
    <property type="match status" value="1"/>
</dbReference>
<evidence type="ECO:0000259" key="7">
    <source>
        <dbReference type="Pfam" id="PF00590"/>
    </source>
</evidence>
<name>A0A1G2EIQ7_9BACT</name>
<dbReference type="AlphaFoldDB" id="A0A1G2EIQ7"/>
<dbReference type="SUPFAM" id="SSF53790">
    <property type="entry name" value="Tetrapyrrole methylase"/>
    <property type="match status" value="1"/>
</dbReference>
<evidence type="ECO:0000256" key="4">
    <source>
        <dbReference type="ARBA" id="ARBA00022679"/>
    </source>
</evidence>
<feature type="domain" description="Tetrapyrrole methylase" evidence="7">
    <location>
        <begin position="4"/>
        <end position="101"/>
    </location>
</feature>
<dbReference type="PANTHER" id="PTHR46111">
    <property type="entry name" value="RIBOSOMAL RNA SMALL SUBUNIT METHYLTRANSFERASE I"/>
    <property type="match status" value="1"/>
</dbReference>
<evidence type="ECO:0000256" key="2">
    <source>
        <dbReference type="ARBA" id="ARBA00022552"/>
    </source>
</evidence>
<dbReference type="EMBL" id="MHMJ01000017">
    <property type="protein sequence ID" value="OGZ25674.1"/>
    <property type="molecule type" value="Genomic_DNA"/>
</dbReference>
<dbReference type="HAMAP" id="MF_01877">
    <property type="entry name" value="16SrRNA_methyltr_I"/>
    <property type="match status" value="1"/>
</dbReference>
<dbReference type="Gene3D" id="3.40.1010.10">
    <property type="entry name" value="Cobalt-precorrin-4 Transmethylase, Domain 1"/>
    <property type="match status" value="1"/>
</dbReference>
<dbReference type="PIRSF" id="PIRSF005917">
    <property type="entry name" value="MTase_YraL"/>
    <property type="match status" value="1"/>
</dbReference>
<dbReference type="Proteomes" id="UP000176216">
    <property type="component" value="Unassembled WGS sequence"/>
</dbReference>
<comment type="function">
    <text evidence="6">Catalyzes the 2'-O-methylation of the ribose of cytidine 1402 (C1402) in 16S rRNA.</text>
</comment>
<gene>
    <name evidence="6" type="primary">rsmI</name>
    <name evidence="8" type="ORF">A2W71_00535</name>
</gene>
<evidence type="ECO:0000256" key="1">
    <source>
        <dbReference type="ARBA" id="ARBA00022490"/>
    </source>
</evidence>
<keyword evidence="5 6" id="KW-0949">S-adenosyl-L-methionine</keyword>
<dbReference type="EC" id="2.1.1.198" evidence="6"/>
<evidence type="ECO:0000313" key="8">
    <source>
        <dbReference type="EMBL" id="OGZ25674.1"/>
    </source>
</evidence>
<keyword evidence="3 6" id="KW-0489">Methyltransferase</keyword>
<comment type="subcellular location">
    <subcellularLocation>
        <location evidence="6">Cytoplasm</location>
    </subcellularLocation>
</comment>
<sequence>MGNFFIVATPIGNLGDISLRALEILKSVDFILCEDTRVTEKLLSHYDIKKPVLSYHQHSELKRVKDILDLLKSGKNLALVSDAGTPGIADPGNKLVSQIIAVGQQAEGVKRGKGATPSSILPSDGHWRRGGVREVPLSMPGDVNIIPIPGACALTAAASVAGFNMDKFVFMGFPPAKNKRKKFFEKVISSEYPVIFYESTYKILKALEELKNLSSGLEIAVFRELTKKFETIYRGKIGDVLETLKTGETRGEFAVVVKNR</sequence>
<dbReference type="Gene3D" id="3.30.950.10">
    <property type="entry name" value="Methyltransferase, Cobalt-precorrin-4 Transmethylase, Domain 2"/>
    <property type="match status" value="1"/>
</dbReference>
<dbReference type="FunFam" id="3.40.1010.10:FF:000007">
    <property type="entry name" value="Ribosomal RNA small subunit methyltransferase I"/>
    <property type="match status" value="1"/>
</dbReference>
<comment type="similarity">
    <text evidence="6">Belongs to the methyltransferase superfamily. RsmI family.</text>
</comment>
<proteinExistence type="inferred from homology"/>
<dbReference type="GO" id="GO:0070677">
    <property type="term" value="F:rRNA (cytosine-2'-O-)-methyltransferase activity"/>
    <property type="evidence" value="ECO:0007669"/>
    <property type="project" value="UniProtKB-UniRule"/>
</dbReference>
<dbReference type="InterPro" id="IPR000878">
    <property type="entry name" value="4pyrrol_Mease"/>
</dbReference>
<feature type="domain" description="Tetrapyrrole methylase" evidence="7">
    <location>
        <begin position="143"/>
        <end position="240"/>
    </location>
</feature>
<dbReference type="GO" id="GO:0005737">
    <property type="term" value="C:cytoplasm"/>
    <property type="evidence" value="ECO:0007669"/>
    <property type="project" value="UniProtKB-SubCell"/>
</dbReference>
<keyword evidence="4 6" id="KW-0808">Transferase</keyword>
<dbReference type="InterPro" id="IPR014776">
    <property type="entry name" value="4pyrrole_Mease_sub2"/>
</dbReference>
<keyword evidence="2 6" id="KW-0698">rRNA processing</keyword>
<comment type="caution">
    <text evidence="8">The sequence shown here is derived from an EMBL/GenBank/DDBJ whole genome shotgun (WGS) entry which is preliminary data.</text>
</comment>
<dbReference type="Pfam" id="PF00590">
    <property type="entry name" value="TP_methylase"/>
    <property type="match status" value="2"/>
</dbReference>
<comment type="catalytic activity">
    <reaction evidence="6">
        <text>cytidine(1402) in 16S rRNA + S-adenosyl-L-methionine = 2'-O-methylcytidine(1402) in 16S rRNA + S-adenosyl-L-homocysteine + H(+)</text>
        <dbReference type="Rhea" id="RHEA:42924"/>
        <dbReference type="Rhea" id="RHEA-COMP:10285"/>
        <dbReference type="Rhea" id="RHEA-COMP:10286"/>
        <dbReference type="ChEBI" id="CHEBI:15378"/>
        <dbReference type="ChEBI" id="CHEBI:57856"/>
        <dbReference type="ChEBI" id="CHEBI:59789"/>
        <dbReference type="ChEBI" id="CHEBI:74495"/>
        <dbReference type="ChEBI" id="CHEBI:82748"/>
        <dbReference type="EC" id="2.1.1.198"/>
    </reaction>
</comment>
<evidence type="ECO:0000313" key="9">
    <source>
        <dbReference type="Proteomes" id="UP000176216"/>
    </source>
</evidence>
<dbReference type="PANTHER" id="PTHR46111:SF1">
    <property type="entry name" value="RIBOSOMAL RNA SMALL SUBUNIT METHYLTRANSFERASE I"/>
    <property type="match status" value="1"/>
</dbReference>
<keyword evidence="1 6" id="KW-0963">Cytoplasm</keyword>
<dbReference type="InterPro" id="IPR008189">
    <property type="entry name" value="rRNA_ssu_MeTfrase_I"/>
</dbReference>
<dbReference type="InterPro" id="IPR014777">
    <property type="entry name" value="4pyrrole_Mease_sub1"/>
</dbReference>
<evidence type="ECO:0000256" key="6">
    <source>
        <dbReference type="HAMAP-Rule" id="MF_01877"/>
    </source>
</evidence>
<organism evidence="8 9">
    <name type="scientific">Candidatus Nealsonbacteria bacterium RIFCSPLOWO2_02_39_8</name>
    <dbReference type="NCBI Taxonomy" id="1801674"/>
    <lineage>
        <taxon>Bacteria</taxon>
        <taxon>Candidatus Nealsoniibacteriota</taxon>
    </lineage>
</organism>